<proteinExistence type="predicted"/>
<evidence type="ECO:0000313" key="2">
    <source>
        <dbReference type="Proteomes" id="UP001163823"/>
    </source>
</evidence>
<dbReference type="KEGG" id="qsa:O6P43_027110"/>
<dbReference type="AlphaFoldDB" id="A0AAD7L3Q2"/>
<comment type="caution">
    <text evidence="1">The sequence shown here is derived from an EMBL/GenBank/DDBJ whole genome shotgun (WGS) entry which is preliminary data.</text>
</comment>
<keyword evidence="2" id="KW-1185">Reference proteome</keyword>
<name>A0AAD7L3Q2_QUISA</name>
<organism evidence="1 2">
    <name type="scientific">Quillaja saponaria</name>
    <name type="common">Soap bark tree</name>
    <dbReference type="NCBI Taxonomy" id="32244"/>
    <lineage>
        <taxon>Eukaryota</taxon>
        <taxon>Viridiplantae</taxon>
        <taxon>Streptophyta</taxon>
        <taxon>Embryophyta</taxon>
        <taxon>Tracheophyta</taxon>
        <taxon>Spermatophyta</taxon>
        <taxon>Magnoliopsida</taxon>
        <taxon>eudicotyledons</taxon>
        <taxon>Gunneridae</taxon>
        <taxon>Pentapetalae</taxon>
        <taxon>rosids</taxon>
        <taxon>fabids</taxon>
        <taxon>Fabales</taxon>
        <taxon>Quillajaceae</taxon>
        <taxon>Quillaja</taxon>
    </lineage>
</organism>
<dbReference type="EMBL" id="JARAOO010000011">
    <property type="protein sequence ID" value="KAJ7951004.1"/>
    <property type="molecule type" value="Genomic_DNA"/>
</dbReference>
<evidence type="ECO:0000313" key="1">
    <source>
        <dbReference type="EMBL" id="KAJ7951004.1"/>
    </source>
</evidence>
<reference evidence="1" key="1">
    <citation type="journal article" date="2023" name="Science">
        <title>Elucidation of the pathway for biosynthesis of saponin adjuvants from the soapbark tree.</title>
        <authorList>
            <person name="Reed J."/>
            <person name="Orme A."/>
            <person name="El-Demerdash A."/>
            <person name="Owen C."/>
            <person name="Martin L.B.B."/>
            <person name="Misra R.C."/>
            <person name="Kikuchi S."/>
            <person name="Rejzek M."/>
            <person name="Martin A.C."/>
            <person name="Harkess A."/>
            <person name="Leebens-Mack J."/>
            <person name="Louveau T."/>
            <person name="Stephenson M.J."/>
            <person name="Osbourn A."/>
        </authorList>
    </citation>
    <scope>NUCLEOTIDE SEQUENCE</scope>
    <source>
        <strain evidence="1">S10</strain>
    </source>
</reference>
<gene>
    <name evidence="1" type="ORF">O6P43_027110</name>
</gene>
<sequence length="114" mass="12734">MKFADSINITIEAIEAGRQQPAANPEGHALNQRNRTKRFRKAIGSKKLSQLDNVLGKWEIELAWESRKVRAPELNALTIMGSSLIFGVYDDKIYEPDDLGLQSISCSIARSTMV</sequence>
<dbReference type="Proteomes" id="UP001163823">
    <property type="component" value="Chromosome 11"/>
</dbReference>
<accession>A0AAD7L3Q2</accession>
<protein>
    <submittedName>
        <fullName evidence="1">Uncharacterized protein</fullName>
    </submittedName>
</protein>